<keyword evidence="4" id="KW-1185">Reference proteome</keyword>
<keyword evidence="2" id="KW-1133">Transmembrane helix</keyword>
<protein>
    <submittedName>
        <fullName evidence="3">Uncharacterized protein</fullName>
    </submittedName>
</protein>
<reference evidence="3 4" key="1">
    <citation type="submission" date="2018-08" db="EMBL/GenBank/DDBJ databases">
        <title>Genomic Encyclopedia of Archaeal and Bacterial Type Strains, Phase II (KMG-II): from individual species to whole genera.</title>
        <authorList>
            <person name="Goeker M."/>
        </authorList>
    </citation>
    <scope>NUCLEOTIDE SEQUENCE [LARGE SCALE GENOMIC DNA]</scope>
    <source>
        <strain evidence="3 4">DSM 15986</strain>
    </source>
</reference>
<feature type="transmembrane region" description="Helical" evidence="2">
    <location>
        <begin position="28"/>
        <end position="53"/>
    </location>
</feature>
<evidence type="ECO:0000313" key="3">
    <source>
        <dbReference type="EMBL" id="REG92156.1"/>
    </source>
</evidence>
<name>A0A3E0E5B7_9BACT</name>
<dbReference type="Proteomes" id="UP000256405">
    <property type="component" value="Unassembled WGS sequence"/>
</dbReference>
<sequence length="555" mass="65109">MGASDFLTILTIGVAVWTVIPKKEKRFYLLFFTKIEVAVMIFGMFFLHCLLGFDWIEDNWLPSLDFFRIPGGLPANKWAYLIALILIVYPFLKVFYGYFPKSNKDELIEYYQFLLNEKEFDLLIECIQDYHLEYIYSYLKGYSKIREKSNMDIVLKRSTASDEEYSRLIYNKKVGIGALVYNQILKKGSLIRDTSSKYPIVFSKVISGMESRKVADKDFVYNYLEVLIKSLNPELIEELKRLDDSLDSIKERLENIELPIMSALFTYKDSAIQNHPWMPVGEYVIKSLKYDKLQIDFLKRDHDDDLEEETWSYPIRSGVVFFDYMVRESIYNNWGYHMWMFYFRSFIPLLLDVSPKENYPEIGGETPKFSHFFIKDIFHRMFGWIELDIELGEPSEDASGVDESSQHFPLSEHKNSESLGGTDPGGVDQVREFNINHTIRCLGQCFYSIFQASEDQIPRKLKLNLLERMVQFYCDYSLNDTNPACLEAVRVLNQFFLNPKEVDSETLLITPEYCSLLEDVWDSFDKDPFTFHGHNSVLEKFEQEVLIPLGIIENK</sequence>
<evidence type="ECO:0000256" key="1">
    <source>
        <dbReference type="SAM" id="MobiDB-lite"/>
    </source>
</evidence>
<keyword evidence="2" id="KW-0812">Transmembrane</keyword>
<keyword evidence="2" id="KW-0472">Membrane</keyword>
<accession>A0A3E0E5B7</accession>
<proteinExistence type="predicted"/>
<dbReference type="EMBL" id="QUNF01000003">
    <property type="protein sequence ID" value="REG92156.1"/>
    <property type="molecule type" value="Genomic_DNA"/>
</dbReference>
<evidence type="ECO:0000313" key="4">
    <source>
        <dbReference type="Proteomes" id="UP000256405"/>
    </source>
</evidence>
<dbReference type="AlphaFoldDB" id="A0A3E0E5B7"/>
<evidence type="ECO:0000256" key="2">
    <source>
        <dbReference type="SAM" id="Phobius"/>
    </source>
</evidence>
<comment type="caution">
    <text evidence="3">The sequence shown here is derived from an EMBL/GenBank/DDBJ whole genome shotgun (WGS) entry which is preliminary data.</text>
</comment>
<feature type="transmembrane region" description="Helical" evidence="2">
    <location>
        <begin position="78"/>
        <end position="99"/>
    </location>
</feature>
<gene>
    <name evidence="3" type="ORF">C8N25_103235</name>
</gene>
<organism evidence="3 4">
    <name type="scientific">Algoriphagus antarcticus</name>
    <dbReference type="NCBI Taxonomy" id="238540"/>
    <lineage>
        <taxon>Bacteria</taxon>
        <taxon>Pseudomonadati</taxon>
        <taxon>Bacteroidota</taxon>
        <taxon>Cytophagia</taxon>
        <taxon>Cytophagales</taxon>
        <taxon>Cyclobacteriaceae</taxon>
        <taxon>Algoriphagus</taxon>
    </lineage>
</organism>
<feature type="transmembrane region" description="Helical" evidence="2">
    <location>
        <begin position="6"/>
        <end position="21"/>
    </location>
</feature>
<feature type="region of interest" description="Disordered" evidence="1">
    <location>
        <begin position="395"/>
        <end position="424"/>
    </location>
</feature>